<comment type="caution">
    <text evidence="1">The sequence shown here is derived from an EMBL/GenBank/DDBJ whole genome shotgun (WGS) entry which is preliminary data.</text>
</comment>
<protein>
    <submittedName>
        <fullName evidence="1">Histidine phosphatase family protein</fullName>
    </submittedName>
</protein>
<dbReference type="InterPro" id="IPR050275">
    <property type="entry name" value="PGM_Phosphatase"/>
</dbReference>
<sequence>MSTATVHLVRHGQVDNPTGVLYGRLPGYGLSQLGLQMADRLGEHTADWPLTHLRVSPLQRAQETMAPIHANHADLELTVDERVIEAVNVFEGKVFSAKSSALVNPKSWWHLRNPLQPSWGEPYKSIVTRMQAAMADAAAAAGDGGTALVVAHQLPIWMARCAAEGRRLVHDPRKRECTLASITSFTVTDGHAEFTGYAEPCADLLPAKKTKKFVAGA</sequence>
<dbReference type="InterPro" id="IPR029033">
    <property type="entry name" value="His_PPase_superfam"/>
</dbReference>
<dbReference type="PANTHER" id="PTHR48100">
    <property type="entry name" value="BROAD-SPECIFICITY PHOSPHATASE YOR283W-RELATED"/>
    <property type="match status" value="1"/>
</dbReference>
<dbReference type="SMART" id="SM00855">
    <property type="entry name" value="PGAM"/>
    <property type="match status" value="1"/>
</dbReference>
<dbReference type="Proteomes" id="UP000216300">
    <property type="component" value="Unassembled WGS sequence"/>
</dbReference>
<dbReference type="Gene3D" id="3.40.50.1240">
    <property type="entry name" value="Phosphoglycerate mutase-like"/>
    <property type="match status" value="1"/>
</dbReference>
<evidence type="ECO:0000313" key="2">
    <source>
        <dbReference type="Proteomes" id="UP000216300"/>
    </source>
</evidence>
<dbReference type="SUPFAM" id="SSF53254">
    <property type="entry name" value="Phosphoglycerate mutase-like"/>
    <property type="match status" value="1"/>
</dbReference>
<evidence type="ECO:0000313" key="1">
    <source>
        <dbReference type="EMBL" id="OYN92544.1"/>
    </source>
</evidence>
<dbReference type="InterPro" id="IPR013078">
    <property type="entry name" value="His_Pase_superF_clade-1"/>
</dbReference>
<dbReference type="EMBL" id="NMVJ01000001">
    <property type="protein sequence ID" value="OYN92544.1"/>
    <property type="molecule type" value="Genomic_DNA"/>
</dbReference>
<reference evidence="1 2" key="1">
    <citation type="submission" date="2017-07" db="EMBL/GenBank/DDBJ databases">
        <title>Draft whole genome sequences of clinical Proprionibacteriaceae strains.</title>
        <authorList>
            <person name="Bernier A.-M."/>
            <person name="Bernard K."/>
            <person name="Domingo M.-C."/>
        </authorList>
    </citation>
    <scope>NUCLEOTIDE SEQUENCE [LARGE SCALE GENOMIC DNA]</scope>
    <source>
        <strain evidence="1 2">NML 150081</strain>
    </source>
</reference>
<dbReference type="AlphaFoldDB" id="A0A255EM17"/>
<dbReference type="OrthoDB" id="3215466at2"/>
<keyword evidence="2" id="KW-1185">Reference proteome</keyword>
<dbReference type="PANTHER" id="PTHR48100:SF51">
    <property type="entry name" value="PHOSPHOGLYCERATE MUTASE"/>
    <property type="match status" value="1"/>
</dbReference>
<accession>A0A255EM17</accession>
<dbReference type="Pfam" id="PF00300">
    <property type="entry name" value="His_Phos_1"/>
    <property type="match status" value="1"/>
</dbReference>
<organism evidence="1 2">
    <name type="scientific">Parenemella sanctibonifatiensis</name>
    <dbReference type="NCBI Taxonomy" id="2016505"/>
    <lineage>
        <taxon>Bacteria</taxon>
        <taxon>Bacillati</taxon>
        <taxon>Actinomycetota</taxon>
        <taxon>Actinomycetes</taxon>
        <taxon>Propionibacteriales</taxon>
        <taxon>Propionibacteriaceae</taxon>
        <taxon>Parenemella</taxon>
    </lineage>
</organism>
<gene>
    <name evidence="1" type="ORF">CGZ91_03420</name>
</gene>
<dbReference type="GO" id="GO:0005737">
    <property type="term" value="C:cytoplasm"/>
    <property type="evidence" value="ECO:0007669"/>
    <property type="project" value="TreeGrafter"/>
</dbReference>
<dbReference type="CDD" id="cd07067">
    <property type="entry name" value="HP_PGM_like"/>
    <property type="match status" value="1"/>
</dbReference>
<proteinExistence type="predicted"/>
<name>A0A255EM17_9ACTN</name>
<dbReference type="GO" id="GO:0016791">
    <property type="term" value="F:phosphatase activity"/>
    <property type="evidence" value="ECO:0007669"/>
    <property type="project" value="TreeGrafter"/>
</dbReference>